<dbReference type="AlphaFoldDB" id="A0A8S1JA46"/>
<evidence type="ECO:0000256" key="2">
    <source>
        <dbReference type="ARBA" id="ARBA00022679"/>
    </source>
</evidence>
<evidence type="ECO:0000313" key="10">
    <source>
        <dbReference type="Proteomes" id="UP000708148"/>
    </source>
</evidence>
<dbReference type="InterPro" id="IPR051681">
    <property type="entry name" value="Ser/Thr_Kinases-Pseudokinases"/>
</dbReference>
<gene>
    <name evidence="9" type="ORF">OSTQU699_LOCUS9376</name>
</gene>
<dbReference type="Proteomes" id="UP000708148">
    <property type="component" value="Unassembled WGS sequence"/>
</dbReference>
<dbReference type="EMBL" id="CAJHUC010002586">
    <property type="protein sequence ID" value="CAD7704019.1"/>
    <property type="molecule type" value="Genomic_DNA"/>
</dbReference>
<name>A0A8S1JA46_9CHLO</name>
<dbReference type="Pfam" id="PF07714">
    <property type="entry name" value="PK_Tyr_Ser-Thr"/>
    <property type="match status" value="2"/>
</dbReference>
<keyword evidence="5 6" id="KW-0067">ATP-binding</keyword>
<keyword evidence="2" id="KW-0808">Transferase</keyword>
<evidence type="ECO:0000256" key="6">
    <source>
        <dbReference type="PROSITE-ProRule" id="PRU10141"/>
    </source>
</evidence>
<feature type="binding site" evidence="6">
    <location>
        <position position="103"/>
    </location>
    <ligand>
        <name>ATP</name>
        <dbReference type="ChEBI" id="CHEBI:30616"/>
    </ligand>
</feature>
<evidence type="ECO:0000313" key="9">
    <source>
        <dbReference type="EMBL" id="CAD7704019.1"/>
    </source>
</evidence>
<dbReference type="PANTHER" id="PTHR44329:SF298">
    <property type="entry name" value="MIXED LINEAGE KINASE DOMAIN-LIKE PROTEIN"/>
    <property type="match status" value="1"/>
</dbReference>
<dbReference type="PROSITE" id="PS50011">
    <property type="entry name" value="PROTEIN_KINASE_DOM"/>
    <property type="match status" value="2"/>
</dbReference>
<keyword evidence="1" id="KW-0723">Serine/threonine-protein kinase</keyword>
<dbReference type="InterPro" id="IPR001245">
    <property type="entry name" value="Ser-Thr/Tyr_kinase_cat_dom"/>
</dbReference>
<keyword evidence="3 6" id="KW-0547">Nucleotide-binding</keyword>
<evidence type="ECO:0000256" key="1">
    <source>
        <dbReference type="ARBA" id="ARBA00022527"/>
    </source>
</evidence>
<feature type="compositionally biased region" description="Basic and acidic residues" evidence="7">
    <location>
        <begin position="14"/>
        <end position="24"/>
    </location>
</feature>
<dbReference type="PROSITE" id="PS00107">
    <property type="entry name" value="PROTEIN_KINASE_ATP"/>
    <property type="match status" value="1"/>
</dbReference>
<feature type="domain" description="Protein kinase" evidence="8">
    <location>
        <begin position="402"/>
        <end position="697"/>
    </location>
</feature>
<evidence type="ECO:0000256" key="7">
    <source>
        <dbReference type="SAM" id="MobiDB-lite"/>
    </source>
</evidence>
<dbReference type="PANTHER" id="PTHR44329">
    <property type="entry name" value="SERINE/THREONINE-PROTEIN KINASE TNNI3K-RELATED"/>
    <property type="match status" value="1"/>
</dbReference>
<dbReference type="PROSITE" id="PS00108">
    <property type="entry name" value="PROTEIN_KINASE_ST"/>
    <property type="match status" value="1"/>
</dbReference>
<dbReference type="Gene3D" id="1.10.510.10">
    <property type="entry name" value="Transferase(Phosphotransferase) domain 1"/>
    <property type="match status" value="2"/>
</dbReference>
<comment type="caution">
    <text evidence="9">The sequence shown here is derived from an EMBL/GenBank/DDBJ whole genome shotgun (WGS) entry which is preliminary data.</text>
</comment>
<dbReference type="InterPro" id="IPR008271">
    <property type="entry name" value="Ser/Thr_kinase_AS"/>
</dbReference>
<dbReference type="OrthoDB" id="1560977at2759"/>
<feature type="region of interest" description="Disordered" evidence="7">
    <location>
        <begin position="1"/>
        <end position="54"/>
    </location>
</feature>
<organism evidence="9 10">
    <name type="scientific">Ostreobium quekettii</name>
    <dbReference type="NCBI Taxonomy" id="121088"/>
    <lineage>
        <taxon>Eukaryota</taxon>
        <taxon>Viridiplantae</taxon>
        <taxon>Chlorophyta</taxon>
        <taxon>core chlorophytes</taxon>
        <taxon>Ulvophyceae</taxon>
        <taxon>TCBD clade</taxon>
        <taxon>Bryopsidales</taxon>
        <taxon>Ostreobineae</taxon>
        <taxon>Ostreobiaceae</taxon>
        <taxon>Ostreobium</taxon>
    </lineage>
</organism>
<protein>
    <recommendedName>
        <fullName evidence="8">Protein kinase domain-containing protein</fullName>
    </recommendedName>
</protein>
<proteinExistence type="predicted"/>
<dbReference type="InterPro" id="IPR011009">
    <property type="entry name" value="Kinase-like_dom_sf"/>
</dbReference>
<dbReference type="SUPFAM" id="SSF56112">
    <property type="entry name" value="Protein kinase-like (PK-like)"/>
    <property type="match status" value="2"/>
</dbReference>
<dbReference type="InterPro" id="IPR017441">
    <property type="entry name" value="Protein_kinase_ATP_BS"/>
</dbReference>
<dbReference type="SMART" id="SM00220">
    <property type="entry name" value="S_TKc"/>
    <property type="match status" value="2"/>
</dbReference>
<feature type="domain" description="Protein kinase" evidence="8">
    <location>
        <begin position="71"/>
        <end position="351"/>
    </location>
</feature>
<evidence type="ECO:0000256" key="4">
    <source>
        <dbReference type="ARBA" id="ARBA00022777"/>
    </source>
</evidence>
<dbReference type="GO" id="GO:0005524">
    <property type="term" value="F:ATP binding"/>
    <property type="evidence" value="ECO:0007669"/>
    <property type="project" value="UniProtKB-UniRule"/>
</dbReference>
<accession>A0A8S1JA46</accession>
<reference evidence="9" key="1">
    <citation type="submission" date="2020-12" db="EMBL/GenBank/DDBJ databases">
        <authorList>
            <person name="Iha C."/>
        </authorList>
    </citation>
    <scope>NUCLEOTIDE SEQUENCE</scope>
</reference>
<dbReference type="GO" id="GO:0004674">
    <property type="term" value="F:protein serine/threonine kinase activity"/>
    <property type="evidence" value="ECO:0007669"/>
    <property type="project" value="UniProtKB-KW"/>
</dbReference>
<dbReference type="InterPro" id="IPR000719">
    <property type="entry name" value="Prot_kinase_dom"/>
</dbReference>
<evidence type="ECO:0000259" key="8">
    <source>
        <dbReference type="PROSITE" id="PS50011"/>
    </source>
</evidence>
<sequence length="823" mass="90384">MTESIDIGEALKTYVKDESPREGPGDTTPFAGNGPMDFLRPQASAHPRPRSPSPVQFEGLNLEIEVDPGDACADRSLGHGAFGAVETAAYVDENGVRHQVAVKYADSLEEGKAHEALHNELRVFSAVGHHPNVIRCFGGRLNCGSRRPGGARLCVVLELMQRNLADYLYSPEFEECTYRTSLKMCLDLAEGLMWLHSKNIIHYDLKPQNILLAEDMTAKIADFGESQLRCARTITAEFRGTQNYMAPEIQMSRYYNKLRGTKKADIFSFGVILWECVTAKRPPSPEDVFLGKRGTRRGEVRIGTSLLTVGEGCPTGIVDLIARCTDLLIDKRPTSEEIRDELEALLTEPWVDNLILPTRVKPSPKEIQPAASSSERNRCTGEAKIETAMLAARRDLTADELRMRGLALSEGPFSAVEQAVYTDCEGERHDVLVKFARHPCLWRCFKDELDSFAQVPGPQHGSLARCFGGKVGTVDWEDDVVPVPGQVFIVEEMYDMSLDHLIHQDYSIRLFKAKEGRVDLDGSKLLAILADVADGLAHLHAHGIIHYFVCPRNIRVDRSGGAKVGGFHLSSLRTKATCCTSDCSEALEGYDLPVGYMAPELVLSNYDQTMNITSKVDVYSLGVVMWEVATLKDPPGKAGTTTFGNASVVNSATCFGRLFQLDDGVPEKLRTLIQDCLKYDPAERPTCSEAKARLEGVKGNTVWKLVPDDYELPSHHSDGAIALHFQDCIPPALAHSCNLGLGKRQVSQMQSICESDKTGQSTTSGSSGGCALCSQSEDADGVEQRVEITGRRSAPSELFHNILAKTLSFCWRAFPAMRPGAGR</sequence>
<evidence type="ECO:0000256" key="3">
    <source>
        <dbReference type="ARBA" id="ARBA00022741"/>
    </source>
</evidence>
<evidence type="ECO:0000256" key="5">
    <source>
        <dbReference type="ARBA" id="ARBA00022840"/>
    </source>
</evidence>
<keyword evidence="10" id="KW-1185">Reference proteome</keyword>
<keyword evidence="4" id="KW-0418">Kinase</keyword>
<dbReference type="Gene3D" id="3.30.200.20">
    <property type="entry name" value="Phosphorylase Kinase, domain 1"/>
    <property type="match status" value="1"/>
</dbReference>